<proteinExistence type="predicted"/>
<gene>
    <name evidence="2" type="ORF">ACBP88_04040</name>
</gene>
<evidence type="ECO:0000256" key="1">
    <source>
        <dbReference type="SAM" id="MobiDB-lite"/>
    </source>
</evidence>
<feature type="compositionally biased region" description="Low complexity" evidence="1">
    <location>
        <begin position="70"/>
        <end position="81"/>
    </location>
</feature>
<protein>
    <submittedName>
        <fullName evidence="2">Uncharacterized protein</fullName>
    </submittedName>
</protein>
<comment type="caution">
    <text evidence="2">The sequence shown here is derived from an EMBL/GenBank/DDBJ whole genome shotgun (WGS) entry which is preliminary data.</text>
</comment>
<dbReference type="RefSeq" id="WP_370891041.1">
    <property type="nucleotide sequence ID" value="NZ_JBGJLR010000003.1"/>
</dbReference>
<feature type="region of interest" description="Disordered" evidence="1">
    <location>
        <begin position="70"/>
        <end position="114"/>
    </location>
</feature>
<evidence type="ECO:0000313" key="3">
    <source>
        <dbReference type="Proteomes" id="UP001567350"/>
    </source>
</evidence>
<reference evidence="2 3" key="1">
    <citation type="submission" date="2024-08" db="EMBL/GenBank/DDBJ databases">
        <authorList>
            <person name="Feng Z."/>
            <person name="Ronholm J."/>
        </authorList>
    </citation>
    <scope>NUCLEOTIDE SEQUENCE [LARGE SCALE GENOMIC DNA]</scope>
    <source>
        <strain evidence="2 3">4-AB0-8</strain>
    </source>
</reference>
<sequence length="114" mass="12171">MSSNERMAVAAHLHVALRRKAGRVTDTDWMAVNDAYAREVVRVARAYAHEEGDAALAALAAKLEAHIDAPAAQGPQAMPPQERLPPPRGLQAGAPPSEPELTSEGAGRYIGRLR</sequence>
<keyword evidence="3" id="KW-1185">Reference proteome</keyword>
<dbReference type="EMBL" id="JBGJLR010000003">
    <property type="protein sequence ID" value="MEZ2738637.1"/>
    <property type="molecule type" value="Genomic_DNA"/>
</dbReference>
<evidence type="ECO:0000313" key="2">
    <source>
        <dbReference type="EMBL" id="MEZ2738637.1"/>
    </source>
</evidence>
<name>A0ABV4IA68_9BURK</name>
<dbReference type="Proteomes" id="UP001567350">
    <property type="component" value="Unassembled WGS sequence"/>
</dbReference>
<organism evidence="2 3">
    <name type="scientific">Comamonas jiangduensis</name>
    <dbReference type="NCBI Taxonomy" id="1194168"/>
    <lineage>
        <taxon>Bacteria</taxon>
        <taxon>Pseudomonadati</taxon>
        <taxon>Pseudomonadota</taxon>
        <taxon>Betaproteobacteria</taxon>
        <taxon>Burkholderiales</taxon>
        <taxon>Comamonadaceae</taxon>
        <taxon>Comamonas</taxon>
    </lineage>
</organism>
<accession>A0ABV4IA68</accession>